<keyword evidence="3" id="KW-1185">Reference proteome</keyword>
<evidence type="ECO:0000256" key="1">
    <source>
        <dbReference type="SAM" id="MobiDB-lite"/>
    </source>
</evidence>
<dbReference type="EMBL" id="BMIS01000019">
    <property type="protein sequence ID" value="GGE78450.1"/>
    <property type="molecule type" value="Genomic_DNA"/>
</dbReference>
<proteinExistence type="predicted"/>
<dbReference type="RefSeq" id="WP_188686822.1">
    <property type="nucleotide sequence ID" value="NZ_BMIS01000019.1"/>
</dbReference>
<protein>
    <submittedName>
        <fullName evidence="2">Uncharacterized protein</fullName>
    </submittedName>
</protein>
<feature type="region of interest" description="Disordered" evidence="1">
    <location>
        <begin position="1"/>
        <end position="20"/>
    </location>
</feature>
<dbReference type="AlphaFoldDB" id="A0A917AVF1"/>
<gene>
    <name evidence="2" type="ORF">GCM10011401_27110</name>
</gene>
<comment type="caution">
    <text evidence="2">The sequence shown here is derived from an EMBL/GenBank/DDBJ whole genome shotgun (WGS) entry which is preliminary data.</text>
</comment>
<reference evidence="2" key="2">
    <citation type="submission" date="2020-09" db="EMBL/GenBank/DDBJ databases">
        <authorList>
            <person name="Sun Q."/>
            <person name="Zhou Y."/>
        </authorList>
    </citation>
    <scope>NUCLEOTIDE SEQUENCE</scope>
    <source>
        <strain evidence="2">CGMCC 1.15388</strain>
    </source>
</reference>
<dbReference type="Proteomes" id="UP000633136">
    <property type="component" value="Unassembled WGS sequence"/>
</dbReference>
<dbReference type="InterPro" id="IPR038611">
    <property type="entry name" value="Arr_sf"/>
</dbReference>
<reference evidence="2" key="1">
    <citation type="journal article" date="2014" name="Int. J. Syst. Evol. Microbiol.">
        <title>Complete genome sequence of Corynebacterium casei LMG S-19264T (=DSM 44701T), isolated from a smear-ripened cheese.</title>
        <authorList>
            <consortium name="US DOE Joint Genome Institute (JGI-PGF)"/>
            <person name="Walter F."/>
            <person name="Albersmeier A."/>
            <person name="Kalinowski J."/>
            <person name="Ruckert C."/>
        </authorList>
    </citation>
    <scope>NUCLEOTIDE SEQUENCE</scope>
    <source>
        <strain evidence="2">CGMCC 1.15388</strain>
    </source>
</reference>
<organism evidence="2 3">
    <name type="scientific">Nesterenkonia cremea</name>
    <dbReference type="NCBI Taxonomy" id="1882340"/>
    <lineage>
        <taxon>Bacteria</taxon>
        <taxon>Bacillati</taxon>
        <taxon>Actinomycetota</taxon>
        <taxon>Actinomycetes</taxon>
        <taxon>Micrococcales</taxon>
        <taxon>Micrococcaceae</taxon>
        <taxon>Nesterenkonia</taxon>
    </lineage>
</organism>
<evidence type="ECO:0000313" key="3">
    <source>
        <dbReference type="Proteomes" id="UP000633136"/>
    </source>
</evidence>
<evidence type="ECO:0000313" key="2">
    <source>
        <dbReference type="EMBL" id="GGE78450.1"/>
    </source>
</evidence>
<name>A0A917AVF1_9MICC</name>
<dbReference type="Gene3D" id="3.20.170.40">
    <property type="entry name" value="Rifampin ADP-ribosyltransferase domain"/>
    <property type="match status" value="1"/>
</dbReference>
<sequence>MRAVGKGSRRKKERQQERAEQERLKLQEFWHGGVAGLNVGDVLDKAYWQDPHATDAGRILRMPSVLPAVFITPDQKFAESYSAEAGLGDLYKVVPRGDLREDPDYQRGLSYSCDSAEIIEVVQRGVVKTRENQMAGHRPMTWAGGGRMYGEEGHMLPSPKMQSMGITREHLRGYGFLPPFDMVNADLTQRMMYGQLPVAPR</sequence>
<accession>A0A917AVF1</accession>